<gene>
    <name evidence="2" type="ORF">GCM10023321_37920</name>
</gene>
<evidence type="ECO:0000313" key="2">
    <source>
        <dbReference type="EMBL" id="GAA5158318.1"/>
    </source>
</evidence>
<dbReference type="InterPro" id="IPR011044">
    <property type="entry name" value="Quino_amine_DH_bsu"/>
</dbReference>
<comment type="caution">
    <text evidence="2">The sequence shown here is derived from an EMBL/GenBank/DDBJ whole genome shotgun (WGS) entry which is preliminary data.</text>
</comment>
<accession>A0ABP9Q7Y8</accession>
<dbReference type="Gene3D" id="2.130.10.10">
    <property type="entry name" value="YVTN repeat-like/Quinoprotein amine dehydrogenase"/>
    <property type="match status" value="2"/>
</dbReference>
<dbReference type="CDD" id="cd00267">
    <property type="entry name" value="ABC_ATPase"/>
    <property type="match status" value="1"/>
</dbReference>
<evidence type="ECO:0000259" key="1">
    <source>
        <dbReference type="Pfam" id="PF20703"/>
    </source>
</evidence>
<dbReference type="SUPFAM" id="SSF50969">
    <property type="entry name" value="YVTN repeat-like/Quinoprotein amine dehydrogenase"/>
    <property type="match status" value="1"/>
</dbReference>
<dbReference type="Pfam" id="PF20703">
    <property type="entry name" value="nSTAND1"/>
    <property type="match status" value="1"/>
</dbReference>
<dbReference type="SUPFAM" id="SSF50494">
    <property type="entry name" value="Trypsin-like serine proteases"/>
    <property type="match status" value="1"/>
</dbReference>
<protein>
    <recommendedName>
        <fullName evidence="1">Novel STAND NTPase 1 domain-containing protein</fullName>
    </recommendedName>
</protein>
<organism evidence="2 3">
    <name type="scientific">Pseudonocardia eucalypti</name>
    <dbReference type="NCBI Taxonomy" id="648755"/>
    <lineage>
        <taxon>Bacteria</taxon>
        <taxon>Bacillati</taxon>
        <taxon>Actinomycetota</taxon>
        <taxon>Actinomycetes</taxon>
        <taxon>Pseudonocardiales</taxon>
        <taxon>Pseudonocardiaceae</taxon>
        <taxon>Pseudonocardia</taxon>
    </lineage>
</organism>
<dbReference type="InterPro" id="IPR015943">
    <property type="entry name" value="WD40/YVTN_repeat-like_dom_sf"/>
</dbReference>
<dbReference type="SUPFAM" id="SSF52540">
    <property type="entry name" value="P-loop containing nucleoside triphosphate hydrolases"/>
    <property type="match status" value="1"/>
</dbReference>
<sequence>MTAVANRDAAAVAGAAARVWLGTREVVGGAFLVGPDRVATCARVVADALGTDPASPAPPTGAVWLDFPLVRNGSGARLSARVERWTPPRADGTGDGALLRLTAPAPAGVRMPPLRRADSLVRRGFSVLGFPAGLIDGVWSTGEFQPVGGNGRLGLLRSAPGEQPVSARFAGTPVWDTAAGAVIGMTVPGPPGHPARLMPIAEVLGFDPESLPSPYRGLRAFDEAQAGRFFGRDADIERLVAASRRLPVVAVAGPSGAGKSSLLRAGLVPRLRAEGTRIIELRALPGVRPDEVLAFASGAGPTLLVVDQFEELASVDPRAARALLDRIVRLTGNGRVRAALTLRWAALDELLTPELAGTLEAGTLLLAPLDRDQLRQAIVRPADQPPGLGFEEGLVERLLDDAGTEPGQLPLVAALLADLWERREGGYLTLDAYRAAGGVAGAVAQHAERVIARLPEPARAEVRRLCTALARPDQLLHGDRFARRAVPLNQLPPAQNELVPGLARDRLLVVGGPPGGELVELAHQALIDHWPRLRDWLAEDRDFLSWREQLGANRQRWEAASKEHGALLRGTALATATEWLSARRADLTPADLDYVRRSTARQRREVRRWRVVAAALAVLSLGAAVLGTVTVYNSNQIATRLAAANADSIGRAALARLPDDPVAGTQLALAAYRSDPRNPRARTALARAYLAMRSVDAVLPNLTSAPIDSAPVRGDIALVQAGTDLGVLSGVNGTAPRYRQVTNLPKSKLAVSPDGRELVGVAPDGAILAYELTNPEAPARPLPGPGVGPPDTVFGLRYSPDGQRLAALVRDAPGQLRLVIKDMRTGELVAHGLGPLAEADRPDVQLTLDPKVAGVRTRPTPDRPADRQTLRSLVDGSDLGEQPKLAVVSGSRLLTCDPDSSGPNATNIFATSVIGSPDPPRRIGLRGGSCYSVVLSSDQGWLISTRNTLDGDHGSVITLTNLQTGEVRETTLPHLRPTSLGLTSTAAFADLRVPGVVTVDGRPSLLLGVGTSVLRLSTEPSVGADQLGQGDYLDTTANLRVNRSGSDLTVRDRATGRELGAVHDLPPRTTVAGFDGARVWTVTGQQDRTVEATAYALPELRPVSRFRLPARSPDLPPPSAPSRGFVLDVQSEADGGRLLALNDGVLTAWDPATGKPDGAPVPLEPAGPTNAPAGITPQIWARPGHPGQVAVLTRDMSVQVWNVPEGRKLATLPAEINPELARKGADVAVFDRSGDRLAVLTKDRAVRLWNVDDTVPAGPPIPAPNAGELAGFDPDGYLVVFGNELGMYNSVTFLDLDTGGEAGSIDPPMKPGRMTGEGRTLVLELGLDEQRLEVPLSASAWRDKLCAVADRPFTPAETKVLPPGADTDPPCQ</sequence>
<dbReference type="InterPro" id="IPR049052">
    <property type="entry name" value="nSTAND1"/>
</dbReference>
<reference evidence="3" key="1">
    <citation type="journal article" date="2019" name="Int. J. Syst. Evol. Microbiol.">
        <title>The Global Catalogue of Microorganisms (GCM) 10K type strain sequencing project: providing services to taxonomists for standard genome sequencing and annotation.</title>
        <authorList>
            <consortium name="The Broad Institute Genomics Platform"/>
            <consortium name="The Broad Institute Genome Sequencing Center for Infectious Disease"/>
            <person name="Wu L."/>
            <person name="Ma J."/>
        </authorList>
    </citation>
    <scope>NUCLEOTIDE SEQUENCE [LARGE SCALE GENOMIC DNA]</scope>
    <source>
        <strain evidence="3">JCM 18303</strain>
    </source>
</reference>
<evidence type="ECO:0000313" key="3">
    <source>
        <dbReference type="Proteomes" id="UP001428817"/>
    </source>
</evidence>
<dbReference type="EMBL" id="BAABJP010000015">
    <property type="protein sequence ID" value="GAA5158318.1"/>
    <property type="molecule type" value="Genomic_DNA"/>
</dbReference>
<dbReference type="RefSeq" id="WP_345702941.1">
    <property type="nucleotide sequence ID" value="NZ_BAABJP010000015.1"/>
</dbReference>
<keyword evidence="3" id="KW-1185">Reference proteome</keyword>
<dbReference type="InterPro" id="IPR009003">
    <property type="entry name" value="Peptidase_S1_PA"/>
</dbReference>
<proteinExistence type="predicted"/>
<name>A0ABP9Q7Y8_9PSEU</name>
<feature type="domain" description="Novel STAND NTPase 1" evidence="1">
    <location>
        <begin position="214"/>
        <end position="564"/>
    </location>
</feature>
<dbReference type="InterPro" id="IPR027417">
    <property type="entry name" value="P-loop_NTPase"/>
</dbReference>
<dbReference type="Proteomes" id="UP001428817">
    <property type="component" value="Unassembled WGS sequence"/>
</dbReference>